<dbReference type="Proteomes" id="UP000317648">
    <property type="component" value="Chromosome"/>
</dbReference>
<dbReference type="Pfam" id="PF02597">
    <property type="entry name" value="ThiS"/>
    <property type="match status" value="1"/>
</dbReference>
<evidence type="ECO:0000313" key="1">
    <source>
        <dbReference type="EMBL" id="QDU94342.1"/>
    </source>
</evidence>
<dbReference type="Gene3D" id="3.10.20.30">
    <property type="match status" value="1"/>
</dbReference>
<gene>
    <name evidence="1" type="ORF">Pla8534_21310</name>
</gene>
<accession>A0A518DR92</accession>
<dbReference type="RefSeq" id="WP_231756573.1">
    <property type="nucleotide sequence ID" value="NZ_CP036433.1"/>
</dbReference>
<evidence type="ECO:0008006" key="3">
    <source>
        <dbReference type="Google" id="ProtNLM"/>
    </source>
</evidence>
<reference evidence="1 2" key="1">
    <citation type="submission" date="2019-02" db="EMBL/GenBank/DDBJ databases">
        <title>Deep-cultivation of Planctomycetes and their phenomic and genomic characterization uncovers novel biology.</title>
        <authorList>
            <person name="Wiegand S."/>
            <person name="Jogler M."/>
            <person name="Boedeker C."/>
            <person name="Pinto D."/>
            <person name="Vollmers J."/>
            <person name="Rivas-Marin E."/>
            <person name="Kohn T."/>
            <person name="Peeters S.H."/>
            <person name="Heuer A."/>
            <person name="Rast P."/>
            <person name="Oberbeckmann S."/>
            <person name="Bunk B."/>
            <person name="Jeske O."/>
            <person name="Meyerdierks A."/>
            <person name="Storesund J.E."/>
            <person name="Kallscheuer N."/>
            <person name="Luecker S."/>
            <person name="Lage O.M."/>
            <person name="Pohl T."/>
            <person name="Merkel B.J."/>
            <person name="Hornburger P."/>
            <person name="Mueller R.-W."/>
            <person name="Bruemmer F."/>
            <person name="Labrenz M."/>
            <person name="Spormann A.M."/>
            <person name="Op den Camp H."/>
            <person name="Overmann J."/>
            <person name="Amann R."/>
            <person name="Jetten M.S.M."/>
            <person name="Mascher T."/>
            <person name="Medema M.H."/>
            <person name="Devos D.P."/>
            <person name="Kaster A.-K."/>
            <person name="Ovreas L."/>
            <person name="Rohde M."/>
            <person name="Galperin M.Y."/>
            <person name="Jogler C."/>
        </authorList>
    </citation>
    <scope>NUCLEOTIDE SEQUENCE [LARGE SCALE GENOMIC DNA]</scope>
    <source>
        <strain evidence="1 2">Pla85_3_4</strain>
    </source>
</reference>
<dbReference type="InterPro" id="IPR052045">
    <property type="entry name" value="Sulfur_Carrier/Prot_Modifier"/>
</dbReference>
<dbReference type="PANTHER" id="PTHR38031">
    <property type="entry name" value="SULFUR CARRIER PROTEIN SLR0821-RELATED"/>
    <property type="match status" value="1"/>
</dbReference>
<dbReference type="InterPro" id="IPR003749">
    <property type="entry name" value="ThiS/MoaD-like"/>
</dbReference>
<evidence type="ECO:0000313" key="2">
    <source>
        <dbReference type="Proteomes" id="UP000317648"/>
    </source>
</evidence>
<dbReference type="InterPro" id="IPR012675">
    <property type="entry name" value="Beta-grasp_dom_sf"/>
</dbReference>
<dbReference type="EMBL" id="CP036433">
    <property type="protein sequence ID" value="QDU94342.1"/>
    <property type="molecule type" value="Genomic_DNA"/>
</dbReference>
<dbReference type="SUPFAM" id="SSF54285">
    <property type="entry name" value="MoaD/ThiS"/>
    <property type="match status" value="1"/>
</dbReference>
<name>A0A518DR92_9BACT</name>
<dbReference type="KEGG" id="lcre:Pla8534_21310"/>
<dbReference type="InterPro" id="IPR016155">
    <property type="entry name" value="Mopterin_synth/thiamin_S_b"/>
</dbReference>
<dbReference type="AlphaFoldDB" id="A0A518DR92"/>
<dbReference type="PANTHER" id="PTHR38031:SF1">
    <property type="entry name" value="SULFUR CARRIER PROTEIN CYSO"/>
    <property type="match status" value="1"/>
</dbReference>
<keyword evidence="2" id="KW-1185">Reference proteome</keyword>
<organism evidence="1 2">
    <name type="scientific">Lignipirellula cremea</name>
    <dbReference type="NCBI Taxonomy" id="2528010"/>
    <lineage>
        <taxon>Bacteria</taxon>
        <taxon>Pseudomonadati</taxon>
        <taxon>Planctomycetota</taxon>
        <taxon>Planctomycetia</taxon>
        <taxon>Pirellulales</taxon>
        <taxon>Pirellulaceae</taxon>
        <taxon>Lignipirellula</taxon>
    </lineage>
</organism>
<dbReference type="CDD" id="cd17040">
    <property type="entry name" value="Ubl_MoaD_like"/>
    <property type="match status" value="1"/>
</dbReference>
<proteinExistence type="predicted"/>
<protein>
    <recommendedName>
        <fullName evidence="3">ThiS family protein</fullName>
    </recommendedName>
</protein>
<sequence length="114" mass="13018">MHRPSENLRRRVSWTVDLQQQKGRFVPRVSFTANLQRHVDCSAAVVAGATVREALEAVFQERPSLRSYLLDDQQALRQHVMIFIDGRLLIDRTQLSDPVEPESEIYIMQALSGG</sequence>